<feature type="signal peptide" evidence="1">
    <location>
        <begin position="1"/>
        <end position="21"/>
    </location>
</feature>
<dbReference type="PATRIC" id="fig|693979.3.peg.249"/>
<dbReference type="eggNOG" id="ENOG5030XG7">
    <property type="taxonomic scope" value="Bacteria"/>
</dbReference>
<sequence>MKKILFAVSLFAVLFVACDPAIDEIAMDANVTAEELTNSFQLVPKNAGNNNITVNLNTTRYVKVYSADNDALIVEGTQPKIQVVPPAREVSYYISTINQDGSVIKSSSKSVQVTEFTDLPAIYYQIFGADLGTTTWTWDDGLDRYWGNSGWGSGNTGPSWWGAPDNTTIDEQAVGKGMPNDGLGAWFSISLSEGVNTSRGEKGTVSVSADVAAADWDLGTMKFSGTVPLLGVLPNDNNQRCYTYQIIKADGDHLVLAAASSSGWEGWFFCYKKISNK</sequence>
<evidence type="ECO:0000313" key="3">
    <source>
        <dbReference type="Proteomes" id="UP000008630"/>
    </source>
</evidence>
<proteinExistence type="predicted"/>
<reference evidence="2 3" key="2">
    <citation type="journal article" date="2011" name="Stand. Genomic Sci.">
        <title>Complete genome sequence of Bacteroides helcogenes type strain (P 36-108).</title>
        <authorList>
            <person name="Pati A."/>
            <person name="Gronow S."/>
            <person name="Zeytun A."/>
            <person name="Lapidus A."/>
            <person name="Nolan M."/>
            <person name="Hammon N."/>
            <person name="Deshpande S."/>
            <person name="Cheng J.F."/>
            <person name="Tapia R."/>
            <person name="Han C."/>
            <person name="Goodwin L."/>
            <person name="Pitluck S."/>
            <person name="Liolios K."/>
            <person name="Pagani I."/>
            <person name="Ivanova N."/>
            <person name="Mavromatis K."/>
            <person name="Chen A."/>
            <person name="Palaniappan K."/>
            <person name="Land M."/>
            <person name="Hauser L."/>
            <person name="Chang Y.J."/>
            <person name="Jeffries C.D."/>
            <person name="Detter J.C."/>
            <person name="Brambilla E."/>
            <person name="Rohde M."/>
            <person name="Goker M."/>
            <person name="Woyke T."/>
            <person name="Bristow J."/>
            <person name="Eisen J.A."/>
            <person name="Markowitz V."/>
            <person name="Hugenholtz P."/>
            <person name="Kyrpides N.C."/>
            <person name="Klenk H.P."/>
            <person name="Lucas S."/>
        </authorList>
    </citation>
    <scope>NUCLEOTIDE SEQUENCE [LARGE SCALE GENOMIC DNA]</scope>
    <source>
        <strain evidence="3">ATCC 35417 / DSM 20613 / JCM 6297 / CCUG 15421 / P 36-108</strain>
    </source>
</reference>
<dbReference type="AlphaFoldDB" id="E6STD0"/>
<dbReference type="EMBL" id="CP002352">
    <property type="protein sequence ID" value="ADV42261.1"/>
    <property type="molecule type" value="Genomic_DNA"/>
</dbReference>
<reference key="1">
    <citation type="submission" date="2010-11" db="EMBL/GenBank/DDBJ databases">
        <title>The complete genome of Bacteroides helcogenes P 36-108.</title>
        <authorList>
            <consortium name="US DOE Joint Genome Institute (JGI-PGF)"/>
            <person name="Lucas S."/>
            <person name="Copeland A."/>
            <person name="Lapidus A."/>
            <person name="Bruce D."/>
            <person name="Goodwin L."/>
            <person name="Pitluck S."/>
            <person name="Kyrpides N."/>
            <person name="Mavromatis K."/>
            <person name="Ivanova N."/>
            <person name="Zeytun A."/>
            <person name="Brettin T."/>
            <person name="Detter J.C."/>
            <person name="Tapia R."/>
            <person name="Han C."/>
            <person name="Land M."/>
            <person name="Hauser L."/>
            <person name="Markowitz V."/>
            <person name="Cheng J.-F."/>
            <person name="Hugenholtz P."/>
            <person name="Woyke T."/>
            <person name="Wu D."/>
            <person name="Gronow S."/>
            <person name="Wellnitz S."/>
            <person name="Brambilla E."/>
            <person name="Klenk H.-P."/>
            <person name="Eisen J.A."/>
        </authorList>
    </citation>
    <scope>NUCLEOTIDE SEQUENCE</scope>
    <source>
        <strain>P 36-108</strain>
    </source>
</reference>
<evidence type="ECO:0008006" key="4">
    <source>
        <dbReference type="Google" id="ProtNLM"/>
    </source>
</evidence>
<dbReference type="HOGENOM" id="CLU_083822_0_0_10"/>
<dbReference type="STRING" id="693979.Bache_0231"/>
<name>E6STD0_BACT6</name>
<gene>
    <name evidence="2" type="ordered locus">Bache_0231</name>
</gene>
<protein>
    <recommendedName>
        <fullName evidence="4">Lipoprotein</fullName>
    </recommendedName>
</protein>
<accession>E6STD0</accession>
<dbReference type="PROSITE" id="PS51257">
    <property type="entry name" value="PROKAR_LIPOPROTEIN"/>
    <property type="match status" value="1"/>
</dbReference>
<keyword evidence="1" id="KW-0732">Signal</keyword>
<dbReference type="OrthoDB" id="646668at2"/>
<keyword evidence="3" id="KW-1185">Reference proteome</keyword>
<evidence type="ECO:0000256" key="1">
    <source>
        <dbReference type="SAM" id="SignalP"/>
    </source>
</evidence>
<evidence type="ECO:0000313" key="2">
    <source>
        <dbReference type="EMBL" id="ADV42261.1"/>
    </source>
</evidence>
<feature type="chain" id="PRO_5003209392" description="Lipoprotein" evidence="1">
    <location>
        <begin position="22"/>
        <end position="277"/>
    </location>
</feature>
<dbReference type="KEGG" id="bhl:Bache_0231"/>
<dbReference type="RefSeq" id="WP_013545878.1">
    <property type="nucleotide sequence ID" value="NC_014933.1"/>
</dbReference>
<organism evidence="2 3">
    <name type="scientific">Bacteroides helcogenes (strain ATCC 35417 / DSM 20613 / JCM 6297 / CCUG 15421 / P 36-108)</name>
    <dbReference type="NCBI Taxonomy" id="693979"/>
    <lineage>
        <taxon>Bacteria</taxon>
        <taxon>Pseudomonadati</taxon>
        <taxon>Bacteroidota</taxon>
        <taxon>Bacteroidia</taxon>
        <taxon>Bacteroidales</taxon>
        <taxon>Bacteroidaceae</taxon>
        <taxon>Bacteroides</taxon>
    </lineage>
</organism>
<dbReference type="Proteomes" id="UP000008630">
    <property type="component" value="Chromosome"/>
</dbReference>